<sequence>MQGHAQLVYPRSWTRGKPTLKGDYITISQPEEYQPYECANLVFDFSGLRTPKDVTAFVGQYGLLKRTEGLEKVTDILAEAAAVRLLFQMVIAIRRGDIHFLRDIWDISDFAKLFEAVPKNDDELLAQASVLVAWTINEKLADIPHGLISEAAFEADGVSGSPGNFLWVVYPDNLLQYIYYQLAQTINLKTPLASCTECGRIFKVEHGNQEYCSSRCSNRARIRRFREKRQPAKNSRNE</sequence>
<accession>A0ABU3NIT6</accession>
<dbReference type="InterPro" id="IPR023286">
    <property type="entry name" value="ABATE_dom_sf"/>
</dbReference>
<dbReference type="Gene3D" id="1.10.3300.10">
    <property type="entry name" value="Jann2411-like domain"/>
    <property type="match status" value="1"/>
</dbReference>
<comment type="caution">
    <text evidence="1">The sequence shown here is derived from an EMBL/GenBank/DDBJ whole genome shotgun (WGS) entry which is preliminary data.</text>
</comment>
<gene>
    <name evidence="1" type="ORF">QYE77_00700</name>
</gene>
<organism evidence="1 2">
    <name type="scientific">Thermanaerothrix solaris</name>
    <dbReference type="NCBI Taxonomy" id="3058434"/>
    <lineage>
        <taxon>Bacteria</taxon>
        <taxon>Bacillati</taxon>
        <taxon>Chloroflexota</taxon>
        <taxon>Anaerolineae</taxon>
        <taxon>Anaerolineales</taxon>
        <taxon>Anaerolineaceae</taxon>
        <taxon>Thermanaerothrix</taxon>
    </lineage>
</organism>
<reference evidence="1 2" key="1">
    <citation type="submission" date="2023-07" db="EMBL/GenBank/DDBJ databases">
        <title>Novel species of Thermanaerothrix with wide hydrolytic capabilities.</title>
        <authorList>
            <person name="Zayulina K.S."/>
            <person name="Podosokorskaya O.A."/>
            <person name="Elcheninov A.G."/>
        </authorList>
    </citation>
    <scope>NUCLEOTIDE SEQUENCE [LARGE SCALE GENOMIC DNA]</scope>
    <source>
        <strain evidence="1 2">4228-RoL</strain>
    </source>
</reference>
<protein>
    <recommendedName>
        <fullName evidence="3">Zinc finger CGNR domain-containing protein</fullName>
    </recommendedName>
</protein>
<evidence type="ECO:0008006" key="3">
    <source>
        <dbReference type="Google" id="ProtNLM"/>
    </source>
</evidence>
<dbReference type="RefSeq" id="WP_315623281.1">
    <property type="nucleotide sequence ID" value="NZ_JAUHMF010000001.1"/>
</dbReference>
<dbReference type="SUPFAM" id="SSF160904">
    <property type="entry name" value="Jann2411-like"/>
    <property type="match status" value="1"/>
</dbReference>
<evidence type="ECO:0000313" key="1">
    <source>
        <dbReference type="EMBL" id="MDT8896768.1"/>
    </source>
</evidence>
<dbReference type="Proteomes" id="UP001254165">
    <property type="component" value="Unassembled WGS sequence"/>
</dbReference>
<name>A0ABU3NIT6_9CHLR</name>
<evidence type="ECO:0000313" key="2">
    <source>
        <dbReference type="Proteomes" id="UP001254165"/>
    </source>
</evidence>
<proteinExistence type="predicted"/>
<dbReference type="EMBL" id="JAUHMF010000001">
    <property type="protein sequence ID" value="MDT8896768.1"/>
    <property type="molecule type" value="Genomic_DNA"/>
</dbReference>
<keyword evidence="2" id="KW-1185">Reference proteome</keyword>